<dbReference type="EMBL" id="GISG01130822">
    <property type="protein sequence ID" value="MBA4643009.1"/>
    <property type="molecule type" value="Transcribed_RNA"/>
</dbReference>
<sequence length="103" mass="11160">MYLSKRSRAQASKGKDKTSQSVQDTVGDDTNDASQAPETVFNSSSNHSATTDPSPAQPFETDTPYGLRSSQRRSFQIQDAGLHPIHGMTAGNFAPRDPGQFML</sequence>
<feature type="compositionally biased region" description="Polar residues" evidence="1">
    <location>
        <begin position="32"/>
        <end position="54"/>
    </location>
</feature>
<protein>
    <submittedName>
        <fullName evidence="2">Uncharacterized protein</fullName>
    </submittedName>
</protein>
<accession>A0A7C9DR70</accession>
<dbReference type="EMBL" id="GISG01130820">
    <property type="protein sequence ID" value="MBA4643008.1"/>
    <property type="molecule type" value="Transcribed_RNA"/>
</dbReference>
<dbReference type="AlphaFoldDB" id="A0A7C9DR70"/>
<evidence type="ECO:0000256" key="1">
    <source>
        <dbReference type="SAM" id="MobiDB-lite"/>
    </source>
</evidence>
<organism evidence="2">
    <name type="scientific">Opuntia streptacantha</name>
    <name type="common">Prickly pear cactus</name>
    <name type="synonym">Opuntia cardona</name>
    <dbReference type="NCBI Taxonomy" id="393608"/>
    <lineage>
        <taxon>Eukaryota</taxon>
        <taxon>Viridiplantae</taxon>
        <taxon>Streptophyta</taxon>
        <taxon>Embryophyta</taxon>
        <taxon>Tracheophyta</taxon>
        <taxon>Spermatophyta</taxon>
        <taxon>Magnoliopsida</taxon>
        <taxon>eudicotyledons</taxon>
        <taxon>Gunneridae</taxon>
        <taxon>Pentapetalae</taxon>
        <taxon>Caryophyllales</taxon>
        <taxon>Cactineae</taxon>
        <taxon>Cactaceae</taxon>
        <taxon>Opuntioideae</taxon>
        <taxon>Opuntia</taxon>
    </lineage>
</organism>
<feature type="region of interest" description="Disordered" evidence="1">
    <location>
        <begin position="1"/>
        <end position="73"/>
    </location>
</feature>
<reference evidence="2" key="2">
    <citation type="submission" date="2020-07" db="EMBL/GenBank/DDBJ databases">
        <authorList>
            <person name="Vera ALvarez R."/>
            <person name="Arias-Moreno D.M."/>
            <person name="Jimenez-Jacinto V."/>
            <person name="Jimenez-Bremont J.F."/>
            <person name="Swaminathan K."/>
            <person name="Moose S.P."/>
            <person name="Guerrero-Gonzalez M.L."/>
            <person name="Marino-Ramirez L."/>
            <person name="Landsman D."/>
            <person name="Rodriguez-Kessler M."/>
            <person name="Delgado-Sanchez P."/>
        </authorList>
    </citation>
    <scope>NUCLEOTIDE SEQUENCE</scope>
    <source>
        <tissue evidence="2">Cladode</tissue>
    </source>
</reference>
<name>A0A7C9DR70_OPUST</name>
<evidence type="ECO:0000313" key="2">
    <source>
        <dbReference type="EMBL" id="MBA4643009.1"/>
    </source>
</evidence>
<proteinExistence type="predicted"/>
<reference evidence="2" key="1">
    <citation type="journal article" date="2013" name="J. Plant Res.">
        <title>Effect of fungi and light on seed germination of three Opuntia species from semiarid lands of central Mexico.</title>
        <authorList>
            <person name="Delgado-Sanchez P."/>
            <person name="Jimenez-Bremont J.F."/>
            <person name="Guerrero-Gonzalez Mde L."/>
            <person name="Flores J."/>
        </authorList>
    </citation>
    <scope>NUCLEOTIDE SEQUENCE</scope>
    <source>
        <tissue evidence="2">Cladode</tissue>
    </source>
</reference>